<accession>A0A5M9NWN9</accession>
<evidence type="ECO:0000313" key="2">
    <source>
        <dbReference type="Proteomes" id="UP000322521"/>
    </source>
</evidence>
<dbReference type="RefSeq" id="WP_086714999.1">
    <property type="nucleotide sequence ID" value="NZ_AP025494.1"/>
</dbReference>
<proteinExistence type="predicted"/>
<comment type="caution">
    <text evidence="1">The sequence shown here is derived from an EMBL/GenBank/DDBJ whole genome shotgun (WGS) entry which is preliminary data.</text>
</comment>
<name>A0A5M9NWN9_9VIBR</name>
<sequence length="76" mass="8383">MLAQYFDRIDESIDALLATDLTETQKKAILALVKDSSEEVLASYNRAVRAETKVNVMKTKYDTICLSAMDAASGVH</sequence>
<keyword evidence="2" id="KW-1185">Reference proteome</keyword>
<protein>
    <submittedName>
        <fullName evidence="1">DUF945 domain-containing protein</fullName>
    </submittedName>
</protein>
<dbReference type="Proteomes" id="UP000322521">
    <property type="component" value="Unassembled WGS sequence"/>
</dbReference>
<evidence type="ECO:0000313" key="1">
    <source>
        <dbReference type="EMBL" id="KAA8675596.1"/>
    </source>
</evidence>
<dbReference type="EMBL" id="VXJS01000007">
    <property type="protein sequence ID" value="KAA8675596.1"/>
    <property type="molecule type" value="Genomic_DNA"/>
</dbReference>
<organism evidence="1 2">
    <name type="scientific">Vibrio gigantis</name>
    <dbReference type="NCBI Taxonomy" id="296199"/>
    <lineage>
        <taxon>Bacteria</taxon>
        <taxon>Pseudomonadati</taxon>
        <taxon>Pseudomonadota</taxon>
        <taxon>Gammaproteobacteria</taxon>
        <taxon>Vibrionales</taxon>
        <taxon>Vibrionaceae</taxon>
        <taxon>Vibrio</taxon>
    </lineage>
</organism>
<dbReference type="AlphaFoldDB" id="A0A5M9NWN9"/>
<reference evidence="1 2" key="1">
    <citation type="submission" date="2019-09" db="EMBL/GenBank/DDBJ databases">
        <title>Draft genome sequence of various Type strains from the CCUG.</title>
        <authorList>
            <person name="Pineiro-Iglesias B."/>
            <person name="Tunovic T."/>
            <person name="Unosson C."/>
            <person name="Inganas E."/>
            <person name="Ohlen M."/>
            <person name="Cardew S."/>
            <person name="Jensie-Markopoulos S."/>
            <person name="Salva-Serra F."/>
            <person name="Jaen-Luchoro D."/>
            <person name="Karlsson R."/>
            <person name="Svensson-Stadler L."/>
            <person name="Chun J."/>
            <person name="Moore E."/>
        </authorList>
    </citation>
    <scope>NUCLEOTIDE SEQUENCE [LARGE SCALE GENOMIC DNA]</scope>
    <source>
        <strain evidence="1 2">CCUG 56969T</strain>
    </source>
</reference>
<gene>
    <name evidence="1" type="ORF">F4W18_13295</name>
</gene>